<evidence type="ECO:0000256" key="5">
    <source>
        <dbReference type="ARBA" id="ARBA00023274"/>
    </source>
</evidence>
<keyword evidence="3" id="KW-0689">Ribosomal protein</keyword>
<dbReference type="InterPro" id="IPR013870">
    <property type="entry name" value="Ribosomal_mL54"/>
</dbReference>
<organism evidence="8 9">
    <name type="scientific">Xylocopa violacea</name>
    <name type="common">Violet carpenter bee</name>
    <name type="synonym">Apis violacea</name>
    <dbReference type="NCBI Taxonomy" id="135666"/>
    <lineage>
        <taxon>Eukaryota</taxon>
        <taxon>Metazoa</taxon>
        <taxon>Ecdysozoa</taxon>
        <taxon>Arthropoda</taxon>
        <taxon>Hexapoda</taxon>
        <taxon>Insecta</taxon>
        <taxon>Pterygota</taxon>
        <taxon>Neoptera</taxon>
        <taxon>Endopterygota</taxon>
        <taxon>Hymenoptera</taxon>
        <taxon>Apocrita</taxon>
        <taxon>Aculeata</taxon>
        <taxon>Apoidea</taxon>
        <taxon>Anthophila</taxon>
        <taxon>Apidae</taxon>
        <taxon>Xylocopa</taxon>
        <taxon>Xylocopa</taxon>
    </lineage>
</organism>
<accession>A0ABP1P9C2</accession>
<reference evidence="8 9" key="1">
    <citation type="submission" date="2024-08" db="EMBL/GenBank/DDBJ databases">
        <authorList>
            <person name="Will J Nash"/>
            <person name="Angela Man"/>
            <person name="Seanna McTaggart"/>
            <person name="Kendall Baker"/>
            <person name="Tom Barker"/>
            <person name="Leah Catchpole"/>
            <person name="Alex Durrant"/>
            <person name="Karim Gharbi"/>
            <person name="Naomi Irish"/>
            <person name="Gemy Kaithakottil"/>
            <person name="Debby Ku"/>
            <person name="Aaliyah Providence"/>
            <person name="Felix Shaw"/>
            <person name="David Swarbreck"/>
            <person name="Chris Watkins"/>
            <person name="Ann M. McCartney"/>
            <person name="Giulio Formenti"/>
            <person name="Alice Mouton"/>
            <person name="Noel Vella"/>
            <person name="Bjorn M von Reumont"/>
            <person name="Adriana Vella"/>
            <person name="Wilfried Haerty"/>
        </authorList>
    </citation>
    <scope>NUCLEOTIDE SEQUENCE [LARGE SCALE GENOMIC DNA]</scope>
</reference>
<evidence type="ECO:0000256" key="6">
    <source>
        <dbReference type="ARBA" id="ARBA00033752"/>
    </source>
</evidence>
<protein>
    <recommendedName>
        <fullName evidence="7">Large ribosomal subunit protein mL54</fullName>
    </recommendedName>
</protein>
<dbReference type="Pfam" id="PF08561">
    <property type="entry name" value="Ribosomal_L37"/>
    <property type="match status" value="1"/>
</dbReference>
<comment type="subcellular location">
    <subcellularLocation>
        <location evidence="1">Mitochondrion</location>
    </subcellularLocation>
</comment>
<gene>
    <name evidence="8" type="ORF">XYLVIOL_LOCUS9624</name>
</gene>
<keyword evidence="5" id="KW-0687">Ribonucleoprotein</keyword>
<keyword evidence="2" id="KW-0809">Transit peptide</keyword>
<evidence type="ECO:0000256" key="2">
    <source>
        <dbReference type="ARBA" id="ARBA00022946"/>
    </source>
</evidence>
<evidence type="ECO:0000256" key="3">
    <source>
        <dbReference type="ARBA" id="ARBA00022980"/>
    </source>
</evidence>
<sequence>MSLLTILRLSRIGERIIIPTQYTIPTKNYAVERKKPIKGVSSKVKLPVEKDVNKLLTYVCGSNIYKEGEDVKLKPDSEYPEWLWSIRIEPLKLSDLDPNTKQYWRYIRKKAIIRKNQMLKYSKP</sequence>
<evidence type="ECO:0000313" key="9">
    <source>
        <dbReference type="Proteomes" id="UP001642520"/>
    </source>
</evidence>
<name>A0ABP1P9C2_XYLVO</name>
<evidence type="ECO:0000256" key="1">
    <source>
        <dbReference type="ARBA" id="ARBA00004173"/>
    </source>
</evidence>
<dbReference type="EMBL" id="CAXAJV020001300">
    <property type="protein sequence ID" value="CAL7949850.1"/>
    <property type="molecule type" value="Genomic_DNA"/>
</dbReference>
<dbReference type="Proteomes" id="UP001642520">
    <property type="component" value="Unassembled WGS sequence"/>
</dbReference>
<evidence type="ECO:0000256" key="7">
    <source>
        <dbReference type="ARBA" id="ARBA00035179"/>
    </source>
</evidence>
<comment type="caution">
    <text evidence="8">The sequence shown here is derived from an EMBL/GenBank/DDBJ whole genome shotgun (WGS) entry which is preliminary data.</text>
</comment>
<comment type="similarity">
    <text evidence="6">Belongs to the mitochondrion-specific ribosomal protein mL54 family.</text>
</comment>
<dbReference type="PANTHER" id="PTHR28595">
    <property type="entry name" value="39S RIBOSOMAL PROTEIN L54, MITOCHONDRIAL"/>
    <property type="match status" value="1"/>
</dbReference>
<dbReference type="PANTHER" id="PTHR28595:SF1">
    <property type="entry name" value="LARGE RIBOSOMAL SUBUNIT PROTEIN ML54"/>
    <property type="match status" value="1"/>
</dbReference>
<proteinExistence type="inferred from homology"/>
<evidence type="ECO:0000256" key="4">
    <source>
        <dbReference type="ARBA" id="ARBA00023128"/>
    </source>
</evidence>
<keyword evidence="4" id="KW-0496">Mitochondrion</keyword>
<keyword evidence="9" id="KW-1185">Reference proteome</keyword>
<evidence type="ECO:0000313" key="8">
    <source>
        <dbReference type="EMBL" id="CAL7949850.1"/>
    </source>
</evidence>